<keyword evidence="11" id="KW-1185">Reference proteome</keyword>
<dbReference type="EMBL" id="JANYMP010000026">
    <property type="protein sequence ID" value="MCS7482756.1"/>
    <property type="molecule type" value="Genomic_DNA"/>
</dbReference>
<feature type="chain" id="PRO_5040860348" evidence="8">
    <location>
        <begin position="31"/>
        <end position="1079"/>
    </location>
</feature>
<dbReference type="PROSITE" id="PS00136">
    <property type="entry name" value="SUBTILASE_ASP"/>
    <property type="match status" value="1"/>
</dbReference>
<proteinExistence type="inferred from homology"/>
<dbReference type="InterPro" id="IPR000209">
    <property type="entry name" value="Peptidase_S8/S53_dom"/>
</dbReference>
<keyword evidence="2 6" id="KW-0645">Protease</keyword>
<accession>A0A9X2VU88</accession>
<gene>
    <name evidence="10" type="ORF">NZH93_38420</name>
</gene>
<evidence type="ECO:0000256" key="4">
    <source>
        <dbReference type="ARBA" id="ARBA00022825"/>
    </source>
</evidence>
<dbReference type="SUPFAM" id="SSF52743">
    <property type="entry name" value="Subtilisin-like"/>
    <property type="match status" value="1"/>
</dbReference>
<evidence type="ECO:0000256" key="5">
    <source>
        <dbReference type="PIRSR" id="PIRSR615500-1"/>
    </source>
</evidence>
<dbReference type="PROSITE" id="PS00138">
    <property type="entry name" value="SUBTILASE_SER"/>
    <property type="match status" value="1"/>
</dbReference>
<name>A0A9X2VU88_9PSEU</name>
<dbReference type="InterPro" id="IPR015500">
    <property type="entry name" value="Peptidase_S8_subtilisin-rel"/>
</dbReference>
<protein>
    <submittedName>
        <fullName evidence="10">S8 family serine peptidase</fullName>
    </submittedName>
</protein>
<comment type="caution">
    <text evidence="10">The sequence shown here is derived from an EMBL/GenBank/DDBJ whole genome shotgun (WGS) entry which is preliminary data.</text>
</comment>
<feature type="active site" description="Charge relay system" evidence="5 6">
    <location>
        <position position="218"/>
    </location>
</feature>
<evidence type="ECO:0000256" key="7">
    <source>
        <dbReference type="RuleBase" id="RU003355"/>
    </source>
</evidence>
<feature type="signal peptide" evidence="8">
    <location>
        <begin position="1"/>
        <end position="30"/>
    </location>
</feature>
<organism evidence="10 11">
    <name type="scientific">Umezawaea endophytica</name>
    <dbReference type="NCBI Taxonomy" id="1654476"/>
    <lineage>
        <taxon>Bacteria</taxon>
        <taxon>Bacillati</taxon>
        <taxon>Actinomycetota</taxon>
        <taxon>Actinomycetes</taxon>
        <taxon>Pseudonocardiales</taxon>
        <taxon>Pseudonocardiaceae</taxon>
        <taxon>Umezawaea</taxon>
    </lineage>
</organism>
<feature type="active site" description="Charge relay system" evidence="5 6">
    <location>
        <position position="250"/>
    </location>
</feature>
<dbReference type="GO" id="GO:0004252">
    <property type="term" value="F:serine-type endopeptidase activity"/>
    <property type="evidence" value="ECO:0007669"/>
    <property type="project" value="UniProtKB-UniRule"/>
</dbReference>
<evidence type="ECO:0000256" key="8">
    <source>
        <dbReference type="SAM" id="SignalP"/>
    </source>
</evidence>
<dbReference type="AlphaFoldDB" id="A0A9X2VU88"/>
<dbReference type="InterPro" id="IPR023828">
    <property type="entry name" value="Peptidase_S8_Ser-AS"/>
</dbReference>
<evidence type="ECO:0000256" key="3">
    <source>
        <dbReference type="ARBA" id="ARBA00022801"/>
    </source>
</evidence>
<dbReference type="Pfam" id="PF00082">
    <property type="entry name" value="Peptidase_S8"/>
    <property type="match status" value="1"/>
</dbReference>
<evidence type="ECO:0000313" key="10">
    <source>
        <dbReference type="EMBL" id="MCS7482756.1"/>
    </source>
</evidence>
<evidence type="ECO:0000256" key="2">
    <source>
        <dbReference type="ARBA" id="ARBA00022670"/>
    </source>
</evidence>
<dbReference type="PROSITE" id="PS51892">
    <property type="entry name" value="SUBTILASE"/>
    <property type="match status" value="1"/>
</dbReference>
<dbReference type="InterPro" id="IPR023827">
    <property type="entry name" value="Peptidase_S8_Asp-AS"/>
</dbReference>
<evidence type="ECO:0000259" key="9">
    <source>
        <dbReference type="Pfam" id="PF00082"/>
    </source>
</evidence>
<keyword evidence="4 6" id="KW-0720">Serine protease</keyword>
<reference evidence="10" key="1">
    <citation type="submission" date="2022-08" db="EMBL/GenBank/DDBJ databases">
        <authorList>
            <person name="Tistechok S."/>
            <person name="Samborskyy M."/>
            <person name="Roman I."/>
        </authorList>
    </citation>
    <scope>NUCLEOTIDE SEQUENCE</scope>
    <source>
        <strain evidence="10">DSM 103496</strain>
    </source>
</reference>
<dbReference type="Gene3D" id="3.40.50.200">
    <property type="entry name" value="Peptidase S8/S53 domain"/>
    <property type="match status" value="1"/>
</dbReference>
<feature type="active site" description="Charge relay system" evidence="5 6">
    <location>
        <position position="420"/>
    </location>
</feature>
<keyword evidence="8" id="KW-0732">Signal</keyword>
<dbReference type="PANTHER" id="PTHR43806:SF65">
    <property type="entry name" value="SERINE PROTEASE APRX"/>
    <property type="match status" value="1"/>
</dbReference>
<dbReference type="InterPro" id="IPR050131">
    <property type="entry name" value="Peptidase_S8_subtilisin-like"/>
</dbReference>
<sequence length="1079" mass="111192">MRSTRRHGALLGVAALAFGLVVGSAGESTAAESAPTRFPAAGKAGSVTLITGDRVVLDGTGGGSVVKAAGRDNVVFTTSTEQGHVFVVPADARRAVASGRVDRRLFDVTELIESRYDDAHRDSVPLILTTGKDLRAAGSPVGTAVTGALPTVRSFAARTAKAQAASAWSALLADSAYTKIRLDGLRQPTLDRSVAQIGAPAAWQAGYTGTGVKVAVLDTGVDAEHPDLKGRELVEQNFTEDADNQDLVGHGTHVAATIASAGAKYRGVAPDAKIMDGKVCVLNGCAESWILDGMAWAAEQGADVVNLSLGGGDSPEIDPLEEAVNTLSAQYGTLFVIAAGNSGGAETIGSPGSADAALTVGAVDRNDGIAPFSSRGPRVGDGAVKPDVTAPGVGIVAAKSSTGVIGTPAGDGYVSMSGTSMATPHVAGAAALLKQQHPDWTGSRIKAALVASAKPNPALTAFDQGTGRIDLTKAITQTVTAEPASLSLGLHEWPHADDVPVSKEVVYRNSGTDAVALDVAVDVKGPDGKPAPAGLLTASPAKVTVPAGGEAKVVVTGDTRIGSVDGAYTGTVVATTASGAVRSPLSIVREVESYTVTVNHTGPDGKPAPDSSTALVALDTMKAYGFYEEDGSSSVRVPKGDYFGTTYIVTGSDWAVLTRPKLTVSGDTVVDIDARVAKPVKVSVPEPAAEGVLGEYSVTRRSGQKSTGYGLIYLSDFGDTLTTAQLGPDVAPGDLTARMGVQWRGTPDGDTPINYRFGSAWLGKAPTGHVRDLAKKDFAEVRTTVGPTPEGRTHAHALLGTDPDGGGGWSWIAPMGESGTMVDLVAGDNTTWGALYDQVSGNSLETEQVTPPKKYKPGKSYELAPNYAVFSPGLDGYLRALGRSGDSIRASVPLFSDNRGGEGYSLVDSARTTLFRNGTKVGETTTTYGDFTVPAEAGAYRLESEATRSGVSEFSTRVSAAWTFRSAHVDGQQSKSLPLSVVRFLPKLDKKNSAPAGRLIAVPLLVQQNPGADNGRVNRITVDVSFDDGKTWRHAPVIGRSAIVHNGPAGSFASLRAKATDSKGNSVENTVIRAYKIAG</sequence>
<feature type="domain" description="Peptidase S8/S53" evidence="9">
    <location>
        <begin position="209"/>
        <end position="466"/>
    </location>
</feature>
<dbReference type="PIRSF" id="PIRSF037854">
    <property type="entry name" value="Dihydropyridine_esterase"/>
    <property type="match status" value="1"/>
</dbReference>
<evidence type="ECO:0000256" key="1">
    <source>
        <dbReference type="ARBA" id="ARBA00011073"/>
    </source>
</evidence>
<dbReference type="RefSeq" id="WP_259628220.1">
    <property type="nucleotide sequence ID" value="NZ_JANYMP010000026.1"/>
</dbReference>
<evidence type="ECO:0000313" key="11">
    <source>
        <dbReference type="Proteomes" id="UP001141259"/>
    </source>
</evidence>
<dbReference type="Proteomes" id="UP001141259">
    <property type="component" value="Unassembled WGS sequence"/>
</dbReference>
<dbReference type="InterPro" id="IPR017297">
    <property type="entry name" value="Peptidase_S8A_DPH-A"/>
</dbReference>
<dbReference type="GO" id="GO:0006508">
    <property type="term" value="P:proteolysis"/>
    <property type="evidence" value="ECO:0007669"/>
    <property type="project" value="UniProtKB-KW"/>
</dbReference>
<evidence type="ECO:0000256" key="6">
    <source>
        <dbReference type="PROSITE-ProRule" id="PRU01240"/>
    </source>
</evidence>
<dbReference type="PANTHER" id="PTHR43806">
    <property type="entry name" value="PEPTIDASE S8"/>
    <property type="match status" value="1"/>
</dbReference>
<comment type="similarity">
    <text evidence="1 6 7">Belongs to the peptidase S8 family.</text>
</comment>
<keyword evidence="3 6" id="KW-0378">Hydrolase</keyword>
<dbReference type="InterPro" id="IPR036852">
    <property type="entry name" value="Peptidase_S8/S53_dom_sf"/>
</dbReference>
<dbReference type="PRINTS" id="PR00723">
    <property type="entry name" value="SUBTILISIN"/>
</dbReference>